<accession>A0A5S4EN65</accession>
<proteinExistence type="predicted"/>
<evidence type="ECO:0000313" key="1">
    <source>
        <dbReference type="EMBL" id="TMQ76832.1"/>
    </source>
</evidence>
<dbReference type="Proteomes" id="UP000306324">
    <property type="component" value="Unassembled WGS sequence"/>
</dbReference>
<evidence type="ECO:0000313" key="2">
    <source>
        <dbReference type="Proteomes" id="UP000306324"/>
    </source>
</evidence>
<reference evidence="1 2" key="1">
    <citation type="submission" date="2019-04" db="EMBL/GenBank/DDBJ databases">
        <title>A novel phosphate-accumulating bacterium identified in bioreactor for phosphate removal from wastewater.</title>
        <authorList>
            <person name="Kotlyarov R.Y."/>
            <person name="Beletsky A.V."/>
            <person name="Kallistova A.Y."/>
            <person name="Dorofeev A.G."/>
            <person name="Nikolaev Y.Y."/>
            <person name="Pimenov N.V."/>
            <person name="Ravin N.V."/>
            <person name="Mardanov A.V."/>
        </authorList>
    </citation>
    <scope>NUCLEOTIDE SEQUENCE [LARGE SCALE GENOMIC DNA]</scope>
    <source>
        <strain evidence="1 2">Bin19</strain>
    </source>
</reference>
<dbReference type="EMBL" id="SWAD01000039">
    <property type="protein sequence ID" value="TMQ76832.1"/>
    <property type="molecule type" value="Genomic_DNA"/>
</dbReference>
<sequence length="87" mass="9232">MEDLLQHASGRDDALATEVESEINQYRHQAHCIAEMLATLGHLQLLVHSPRRTSGGEQRASRLTACEAIGVAPAATIASLEAAGARS</sequence>
<keyword evidence="2" id="KW-1185">Reference proteome</keyword>
<name>A0A5S4EN65_9PROT</name>
<organism evidence="1 2">
    <name type="scientific">Candidatus Accumulibacter phosphatis</name>
    <dbReference type="NCBI Taxonomy" id="327160"/>
    <lineage>
        <taxon>Bacteria</taxon>
        <taxon>Pseudomonadati</taxon>
        <taxon>Pseudomonadota</taxon>
        <taxon>Betaproteobacteria</taxon>
        <taxon>Candidatus Accumulibacter</taxon>
    </lineage>
</organism>
<gene>
    <name evidence="1" type="ORF">ACCUM_3872</name>
</gene>
<dbReference type="AlphaFoldDB" id="A0A5S4EN65"/>
<protein>
    <submittedName>
        <fullName evidence="1">Uncharacterized protein</fullName>
    </submittedName>
</protein>
<comment type="caution">
    <text evidence="1">The sequence shown here is derived from an EMBL/GenBank/DDBJ whole genome shotgun (WGS) entry which is preliminary data.</text>
</comment>